<keyword evidence="2" id="KW-1185">Reference proteome</keyword>
<gene>
    <name evidence="1" type="ORF">JOC27_001869</name>
</gene>
<dbReference type="EMBL" id="JAFBEV010000016">
    <property type="protein sequence ID" value="MBM7658416.1"/>
    <property type="molecule type" value="Genomic_DNA"/>
</dbReference>
<accession>A0ABS2Q9F4</accession>
<reference evidence="1 2" key="1">
    <citation type="submission" date="2021-01" db="EMBL/GenBank/DDBJ databases">
        <title>Genomic Encyclopedia of Type Strains, Phase IV (KMG-IV): sequencing the most valuable type-strain genomes for metagenomic binning, comparative biology and taxonomic classification.</title>
        <authorList>
            <person name="Goeker M."/>
        </authorList>
    </citation>
    <scope>NUCLEOTIDE SEQUENCE [LARGE SCALE GENOMIC DNA]</scope>
    <source>
        <strain evidence="1 2">DSM 100968</strain>
    </source>
</reference>
<protein>
    <submittedName>
        <fullName evidence="1">Uncharacterized protein</fullName>
    </submittedName>
</protein>
<evidence type="ECO:0000313" key="1">
    <source>
        <dbReference type="EMBL" id="MBM7658416.1"/>
    </source>
</evidence>
<dbReference type="Proteomes" id="UP000823201">
    <property type="component" value="Unassembled WGS sequence"/>
</dbReference>
<proteinExistence type="predicted"/>
<sequence>MQLKELRRNTCLILIKHCLNAVKGVIDSLILLPPLLHPVL</sequence>
<name>A0ABS2Q9F4_9BACL</name>
<organism evidence="1 2">
    <name type="scientific">Sporolactobacillus spathodeae</name>
    <dbReference type="NCBI Taxonomy" id="1465502"/>
    <lineage>
        <taxon>Bacteria</taxon>
        <taxon>Bacillati</taxon>
        <taxon>Bacillota</taxon>
        <taxon>Bacilli</taxon>
        <taxon>Bacillales</taxon>
        <taxon>Sporolactobacillaceae</taxon>
        <taxon>Sporolactobacillus</taxon>
    </lineage>
</organism>
<evidence type="ECO:0000313" key="2">
    <source>
        <dbReference type="Proteomes" id="UP000823201"/>
    </source>
</evidence>
<comment type="caution">
    <text evidence="1">The sequence shown here is derived from an EMBL/GenBank/DDBJ whole genome shotgun (WGS) entry which is preliminary data.</text>
</comment>